<dbReference type="FunFam" id="3.40.50.1820:FF:000024">
    <property type="entry name" value="acyl-coenzyme A thioesterase 4"/>
    <property type="match status" value="1"/>
</dbReference>
<evidence type="ECO:0000259" key="4">
    <source>
        <dbReference type="Pfam" id="PF08840"/>
    </source>
</evidence>
<keyword evidence="6" id="KW-1185">Reference proteome</keyword>
<dbReference type="Pfam" id="PF08840">
    <property type="entry name" value="BAAT_C"/>
    <property type="match status" value="1"/>
</dbReference>
<dbReference type="PANTHER" id="PTHR46375:SF5">
    <property type="entry name" value="KELCH REPEAT AND BTB DOMAIN-CONTAINING PROTEIN 13-RELATED"/>
    <property type="match status" value="1"/>
</dbReference>
<reference evidence="5 6" key="1">
    <citation type="submission" date="2019-07" db="EMBL/GenBank/DDBJ databases">
        <title>Chromosome genome assembly for large yellow croaker.</title>
        <authorList>
            <person name="Xiao S."/>
        </authorList>
    </citation>
    <scope>NUCLEOTIDE SEQUENCE [LARGE SCALE GENOMIC DNA]</scope>
    <source>
        <strain evidence="5">JMULYC20181020</strain>
        <tissue evidence="5">Muscle</tissue>
    </source>
</reference>
<dbReference type="InterPro" id="IPR006862">
    <property type="entry name" value="Thio_Ohase/aa_AcTrfase"/>
</dbReference>
<dbReference type="Gene3D" id="2.120.10.80">
    <property type="entry name" value="Kelch-type beta propeller"/>
    <property type="match status" value="1"/>
</dbReference>
<keyword evidence="1" id="KW-0880">Kelch repeat</keyword>
<comment type="caution">
    <text evidence="5">The sequence shown here is derived from an EMBL/GenBank/DDBJ whole genome shotgun (WGS) entry which is preliminary data.</text>
</comment>
<dbReference type="Proteomes" id="UP000424527">
    <property type="component" value="Unassembled WGS sequence"/>
</dbReference>
<dbReference type="EMBL" id="REGW02000005">
    <property type="protein sequence ID" value="KAE8296654.1"/>
    <property type="molecule type" value="Genomic_DNA"/>
</dbReference>
<dbReference type="InterPro" id="IPR014940">
    <property type="entry name" value="BAAT_C"/>
</dbReference>
<evidence type="ECO:0000313" key="5">
    <source>
        <dbReference type="EMBL" id="KAE8296654.1"/>
    </source>
</evidence>
<name>A0A6G0IZ96_LARCR</name>
<dbReference type="InterPro" id="IPR006652">
    <property type="entry name" value="Kelch_1"/>
</dbReference>
<dbReference type="AlphaFoldDB" id="A0A6G0IZ96"/>
<dbReference type="PANTHER" id="PTHR46375">
    <property type="entry name" value="KELCH REPEAT AND BTB DOMAIN-CONTAINING PROTEIN 13-RELATED"/>
    <property type="match status" value="1"/>
</dbReference>
<dbReference type="InterPro" id="IPR011333">
    <property type="entry name" value="SKP1/BTB/POZ_sf"/>
</dbReference>
<keyword evidence="2" id="KW-0677">Repeat</keyword>
<dbReference type="Pfam" id="PF01344">
    <property type="entry name" value="Kelch_1"/>
    <property type="match status" value="2"/>
</dbReference>
<dbReference type="SMART" id="SM00612">
    <property type="entry name" value="Kelch"/>
    <property type="match status" value="2"/>
</dbReference>
<feature type="domain" description="BAAT/Acyl-CoA thioester hydrolase C-terminal" evidence="4">
    <location>
        <begin position="629"/>
        <end position="839"/>
    </location>
</feature>
<dbReference type="Gene3D" id="2.60.40.2240">
    <property type="entry name" value="Acyl-CoA thioester hydrolase/BAAT N-terminal domain"/>
    <property type="match status" value="1"/>
</dbReference>
<organism evidence="5 6">
    <name type="scientific">Larimichthys crocea</name>
    <name type="common">Large yellow croaker</name>
    <name type="synonym">Pseudosciaena crocea</name>
    <dbReference type="NCBI Taxonomy" id="215358"/>
    <lineage>
        <taxon>Eukaryota</taxon>
        <taxon>Metazoa</taxon>
        <taxon>Chordata</taxon>
        <taxon>Craniata</taxon>
        <taxon>Vertebrata</taxon>
        <taxon>Euteleostomi</taxon>
        <taxon>Actinopterygii</taxon>
        <taxon>Neopterygii</taxon>
        <taxon>Teleostei</taxon>
        <taxon>Neoteleostei</taxon>
        <taxon>Acanthomorphata</taxon>
        <taxon>Eupercaria</taxon>
        <taxon>Sciaenidae</taxon>
        <taxon>Larimichthys</taxon>
    </lineage>
</organism>
<sequence>MLLVQSCDYFRALYRSGMKECWQKEIHIKSLRARGFLIALTVLRGEMPILDGDDIVEAIECAAFLQVAPLTKHLINVIDSENCLLMYHTAATFGLMDLYHSAALFIRNMYADLEAEVKKTFPSELISYVESLTPSVFVAVGAHVTCGVDDTVHAASRTVCYLDESGNNWKVLTDLPLQASTSMAGVTVLDNKLYIVGGVHGLHKQVVDSSFCYSVENNSWSTISSPAQLRYNFSLVGDGHLYAIGGEYQRTVMSSVETYDITSGRWEFAAHLPRPVAGVACTKTMSRIFVCLWKPMETTEIYEYVPKKDEWQLISTLIRHQSYGHCMVGHRDNLYVMRNGPSDDFLRCLMDCYNLSSGQWSSLPGHFANSKGSLFTAVVRGDSVLTLNRSMTLEYAIDEIQSHNLSAKLLTGTNRMDRKQYCVKLSVQPSRGLMDEKFIVQVHNVPPGFQLTIHAFHKCDDGHSWEAFGHYTASAAGAVNVSEDPSLGGTYSGVEQMGLLWSLRPVPGSKPGLRMRKMNVQTPMEVSISVYQGHQTEGLVDQVPLTSVVVERWYIAPGVRRVPITEGGLTATLFLPSGPGPFPGVLDLWGGGGKLVEYRSALLASHGFASMALDYLTPKITIETRKIVDNQYFETAYRVLEQHPQVLGSRIAMLGLSLGTSVTLKLSVYSQVMKLRCAVCISGSHVQPPGGSLEQVLTCFRENAGKTRINEEGHVIWRDLLLPIPTDPTLKVDVGQLQCPLLLVVGEDDQNWPAPESAMDMKEMMEKAGNSHLLTVLSYPNAGHLIEPPYTPHARFSKFMTVDTRQKVMVLWGGETAAHSRAQEDAWRKTLIFLRENLYGGTNPGATSVSHL</sequence>
<dbReference type="InterPro" id="IPR015915">
    <property type="entry name" value="Kelch-typ_b-propeller"/>
</dbReference>
<dbReference type="FunFam" id="2.60.40.2240:FF:000002">
    <property type="entry name" value="Acyl-CoA thioesterase 18"/>
    <property type="match status" value="1"/>
</dbReference>
<gene>
    <name evidence="5" type="ORF">D5F01_LYC05415</name>
</gene>
<evidence type="ECO:0000256" key="1">
    <source>
        <dbReference type="ARBA" id="ARBA00022441"/>
    </source>
</evidence>
<evidence type="ECO:0000256" key="2">
    <source>
        <dbReference type="ARBA" id="ARBA00022737"/>
    </source>
</evidence>
<dbReference type="Gene3D" id="3.40.50.1820">
    <property type="entry name" value="alpha/beta hydrolase"/>
    <property type="match status" value="1"/>
</dbReference>
<dbReference type="Gene3D" id="3.30.710.10">
    <property type="entry name" value="Potassium Channel Kv1.1, Chain A"/>
    <property type="match status" value="1"/>
</dbReference>
<dbReference type="Pfam" id="PF04775">
    <property type="entry name" value="Bile_Hydr_Trans"/>
    <property type="match status" value="1"/>
</dbReference>
<dbReference type="SUPFAM" id="SSF117281">
    <property type="entry name" value="Kelch motif"/>
    <property type="match status" value="1"/>
</dbReference>
<dbReference type="InterPro" id="IPR042490">
    <property type="entry name" value="Thio_Ohase/BAAT_N"/>
</dbReference>
<dbReference type="InterPro" id="IPR052392">
    <property type="entry name" value="Kelch-BTB_domain-containing"/>
</dbReference>
<feature type="domain" description="Acyl-CoA thioester hydrolase/bile acid-CoA amino acid N-acetyltransferase" evidence="3">
    <location>
        <begin position="435"/>
        <end position="566"/>
    </location>
</feature>
<dbReference type="SUPFAM" id="SSF54695">
    <property type="entry name" value="POZ domain"/>
    <property type="match status" value="1"/>
</dbReference>
<proteinExistence type="predicted"/>
<dbReference type="SUPFAM" id="SSF53474">
    <property type="entry name" value="alpha/beta-Hydrolases"/>
    <property type="match status" value="1"/>
</dbReference>
<evidence type="ECO:0000313" key="6">
    <source>
        <dbReference type="Proteomes" id="UP000424527"/>
    </source>
</evidence>
<dbReference type="InterPro" id="IPR029058">
    <property type="entry name" value="AB_hydrolase_fold"/>
</dbReference>
<accession>A0A6G0IZ96</accession>
<protein>
    <submittedName>
        <fullName evidence="5">Kelch repeat and BTB domain-containing protein 13</fullName>
    </submittedName>
</protein>
<evidence type="ECO:0000259" key="3">
    <source>
        <dbReference type="Pfam" id="PF04775"/>
    </source>
</evidence>